<protein>
    <recommendedName>
        <fullName evidence="2">F-box domain-containing protein</fullName>
    </recommendedName>
</protein>
<name>A0A2N9IDU6_FAGSY</name>
<dbReference type="InterPro" id="IPR001810">
    <property type="entry name" value="F-box_dom"/>
</dbReference>
<sequence length="380" mass="43900">MSSLPEEVILEILSRLPVKPLLRFRCVSKPWLARIDTPEFIKLHLKQSLKTNTNRSLILRGCYLCSTDFDSLDRAIELDHPLKTPHLGTEILGSCNGLLCLYNGEEDVVLWNPSTRKYKKLPVTIMEFPHDGFCVCQFVIYGFGYDEKSDDYKVVRLVQFYADDNDLWESEVKVYSLKNDSWNRVRDCPYYLRYKRGYGMLASGALHWVVNPKAESDKTNLILAFDLGVEEYRLVPQPDFVDKDFHMNVGVLGGCLTIQCNHFKVNLDVWVMKEYGVKESWMKLFSVMQPETIRSFDYVRPVAYSNSGGEVLLEKDLKKLVWYDLNKKRVRNVRILGAPDTFELDICWGSLVPLSGNGEGNAKKQQAGEKKKNKKNRKKR</sequence>
<dbReference type="Pfam" id="PF00646">
    <property type="entry name" value="F-box"/>
    <property type="match status" value="1"/>
</dbReference>
<reference evidence="3" key="1">
    <citation type="submission" date="2018-02" db="EMBL/GenBank/DDBJ databases">
        <authorList>
            <person name="Cohen D.B."/>
            <person name="Kent A.D."/>
        </authorList>
    </citation>
    <scope>NUCLEOTIDE SEQUENCE</scope>
</reference>
<proteinExistence type="predicted"/>
<dbReference type="PANTHER" id="PTHR31672">
    <property type="entry name" value="BNACNNG10540D PROTEIN"/>
    <property type="match status" value="1"/>
</dbReference>
<feature type="region of interest" description="Disordered" evidence="1">
    <location>
        <begin position="357"/>
        <end position="380"/>
    </location>
</feature>
<dbReference type="InterPro" id="IPR006527">
    <property type="entry name" value="F-box-assoc_dom_typ1"/>
</dbReference>
<dbReference type="Pfam" id="PF07734">
    <property type="entry name" value="FBA_1"/>
    <property type="match status" value="1"/>
</dbReference>
<organism evidence="3">
    <name type="scientific">Fagus sylvatica</name>
    <name type="common">Beechnut</name>
    <dbReference type="NCBI Taxonomy" id="28930"/>
    <lineage>
        <taxon>Eukaryota</taxon>
        <taxon>Viridiplantae</taxon>
        <taxon>Streptophyta</taxon>
        <taxon>Embryophyta</taxon>
        <taxon>Tracheophyta</taxon>
        <taxon>Spermatophyta</taxon>
        <taxon>Magnoliopsida</taxon>
        <taxon>eudicotyledons</taxon>
        <taxon>Gunneridae</taxon>
        <taxon>Pentapetalae</taxon>
        <taxon>rosids</taxon>
        <taxon>fabids</taxon>
        <taxon>Fagales</taxon>
        <taxon>Fagaceae</taxon>
        <taxon>Fagus</taxon>
    </lineage>
</organism>
<evidence type="ECO:0000313" key="3">
    <source>
        <dbReference type="EMBL" id="SPD22294.1"/>
    </source>
</evidence>
<dbReference type="SUPFAM" id="SSF81383">
    <property type="entry name" value="F-box domain"/>
    <property type="match status" value="1"/>
</dbReference>
<evidence type="ECO:0000256" key="1">
    <source>
        <dbReference type="SAM" id="MobiDB-lite"/>
    </source>
</evidence>
<dbReference type="InterPro" id="IPR017451">
    <property type="entry name" value="F-box-assoc_interact_dom"/>
</dbReference>
<dbReference type="Gene3D" id="1.20.1280.50">
    <property type="match status" value="1"/>
</dbReference>
<dbReference type="EMBL" id="OIVN01005401">
    <property type="protein sequence ID" value="SPD22294.1"/>
    <property type="molecule type" value="Genomic_DNA"/>
</dbReference>
<feature type="domain" description="F-box" evidence="2">
    <location>
        <begin position="1"/>
        <end position="43"/>
    </location>
</feature>
<dbReference type="InterPro" id="IPR036047">
    <property type="entry name" value="F-box-like_dom_sf"/>
</dbReference>
<accession>A0A2N9IDU6</accession>
<dbReference type="NCBIfam" id="TIGR01640">
    <property type="entry name" value="F_box_assoc_1"/>
    <property type="match status" value="1"/>
</dbReference>
<dbReference type="InterPro" id="IPR050796">
    <property type="entry name" value="SCF_F-box_component"/>
</dbReference>
<dbReference type="AlphaFoldDB" id="A0A2N9IDU6"/>
<gene>
    <name evidence="3" type="ORF">FSB_LOCUS50176</name>
</gene>
<evidence type="ECO:0000259" key="2">
    <source>
        <dbReference type="PROSITE" id="PS50181"/>
    </source>
</evidence>
<feature type="compositionally biased region" description="Basic residues" evidence="1">
    <location>
        <begin position="371"/>
        <end position="380"/>
    </location>
</feature>
<dbReference type="PANTHER" id="PTHR31672:SF13">
    <property type="entry name" value="F-BOX PROTEIN CPR30-LIKE"/>
    <property type="match status" value="1"/>
</dbReference>
<dbReference type="PROSITE" id="PS50181">
    <property type="entry name" value="FBOX"/>
    <property type="match status" value="1"/>
</dbReference>
<dbReference type="CDD" id="cd22157">
    <property type="entry name" value="F-box_AtFBW1-like"/>
    <property type="match status" value="1"/>
</dbReference>
<dbReference type="SMART" id="SM00256">
    <property type="entry name" value="FBOX"/>
    <property type="match status" value="1"/>
</dbReference>